<proteinExistence type="predicted"/>
<name>A0AAJ0A5Y0_9PEZI</name>
<accession>A0AAJ0A5Y0</accession>
<keyword evidence="2" id="KW-1185">Reference proteome</keyword>
<evidence type="ECO:0000313" key="2">
    <source>
        <dbReference type="Proteomes" id="UP001224890"/>
    </source>
</evidence>
<gene>
    <name evidence="1" type="ORF">BDP55DRAFT_517898</name>
</gene>
<feature type="non-terminal residue" evidence="1">
    <location>
        <position position="1"/>
    </location>
</feature>
<dbReference type="EMBL" id="JAHMHR010000172">
    <property type="protein sequence ID" value="KAK1656513.1"/>
    <property type="molecule type" value="Genomic_DNA"/>
</dbReference>
<dbReference type="RefSeq" id="XP_060421277.1">
    <property type="nucleotide sequence ID" value="XM_060567754.1"/>
</dbReference>
<comment type="caution">
    <text evidence="1">The sequence shown here is derived from an EMBL/GenBank/DDBJ whole genome shotgun (WGS) entry which is preliminary data.</text>
</comment>
<sequence>NANEFYCLRDPRTDRHRSVLAYLAAIYDVQLRTTDYPSEDASSDDETFLGRPDIVVEKLEDILDLNEDKFDKFRERPRQLETRPPSKPSKR</sequence>
<feature type="non-terminal residue" evidence="1">
    <location>
        <position position="91"/>
    </location>
</feature>
<protein>
    <submittedName>
        <fullName evidence="1">Uncharacterized protein</fullName>
    </submittedName>
</protein>
<evidence type="ECO:0000313" key="1">
    <source>
        <dbReference type="EMBL" id="KAK1656513.1"/>
    </source>
</evidence>
<organism evidence="1 2">
    <name type="scientific">Colletotrichum godetiae</name>
    <dbReference type="NCBI Taxonomy" id="1209918"/>
    <lineage>
        <taxon>Eukaryota</taxon>
        <taxon>Fungi</taxon>
        <taxon>Dikarya</taxon>
        <taxon>Ascomycota</taxon>
        <taxon>Pezizomycotina</taxon>
        <taxon>Sordariomycetes</taxon>
        <taxon>Hypocreomycetidae</taxon>
        <taxon>Glomerellales</taxon>
        <taxon>Glomerellaceae</taxon>
        <taxon>Colletotrichum</taxon>
        <taxon>Colletotrichum acutatum species complex</taxon>
    </lineage>
</organism>
<dbReference type="Proteomes" id="UP001224890">
    <property type="component" value="Unassembled WGS sequence"/>
</dbReference>
<dbReference type="AlphaFoldDB" id="A0AAJ0A5Y0"/>
<dbReference type="GeneID" id="85452280"/>
<reference evidence="1" key="1">
    <citation type="submission" date="2021-06" db="EMBL/GenBank/DDBJ databases">
        <title>Comparative genomics, transcriptomics and evolutionary studies reveal genomic signatures of adaptation to plant cell wall in hemibiotrophic fungi.</title>
        <authorList>
            <consortium name="DOE Joint Genome Institute"/>
            <person name="Baroncelli R."/>
            <person name="Diaz J.F."/>
            <person name="Benocci T."/>
            <person name="Peng M."/>
            <person name="Battaglia E."/>
            <person name="Haridas S."/>
            <person name="Andreopoulos W."/>
            <person name="Labutti K."/>
            <person name="Pangilinan J."/>
            <person name="Floch G.L."/>
            <person name="Makela M.R."/>
            <person name="Henrissat B."/>
            <person name="Grigoriev I.V."/>
            <person name="Crouch J.A."/>
            <person name="De Vries R.P."/>
            <person name="Sukno S.A."/>
            <person name="Thon M.R."/>
        </authorList>
    </citation>
    <scope>NUCLEOTIDE SEQUENCE</scope>
    <source>
        <strain evidence="1">CBS 193.32</strain>
    </source>
</reference>